<feature type="transmembrane region" description="Helical" evidence="1">
    <location>
        <begin position="142"/>
        <end position="166"/>
    </location>
</feature>
<feature type="transmembrane region" description="Helical" evidence="1">
    <location>
        <begin position="108"/>
        <end position="136"/>
    </location>
</feature>
<dbReference type="eggNOG" id="ENOG5030T6Q">
    <property type="taxonomic scope" value="Bacteria"/>
</dbReference>
<evidence type="ECO:0000313" key="3">
    <source>
        <dbReference type="Proteomes" id="UP000001880"/>
    </source>
</evidence>
<keyword evidence="3" id="KW-1185">Reference proteome</keyword>
<dbReference type="AlphaFoldDB" id="D0LIR4"/>
<organism evidence="2 3">
    <name type="scientific">Haliangium ochraceum (strain DSM 14365 / JCM 11303 / SMP-2)</name>
    <dbReference type="NCBI Taxonomy" id="502025"/>
    <lineage>
        <taxon>Bacteria</taxon>
        <taxon>Pseudomonadati</taxon>
        <taxon>Myxococcota</taxon>
        <taxon>Polyangia</taxon>
        <taxon>Haliangiales</taxon>
        <taxon>Kofleriaceae</taxon>
        <taxon>Haliangium</taxon>
    </lineage>
</organism>
<gene>
    <name evidence="2" type="ordered locus">Hoch_0302</name>
</gene>
<reference evidence="2 3" key="1">
    <citation type="journal article" date="2010" name="Stand. Genomic Sci.">
        <title>Complete genome sequence of Haliangium ochraceum type strain (SMP-2).</title>
        <authorList>
            <consortium name="US DOE Joint Genome Institute (JGI-PGF)"/>
            <person name="Ivanova N."/>
            <person name="Daum C."/>
            <person name="Lang E."/>
            <person name="Abt B."/>
            <person name="Kopitz M."/>
            <person name="Saunders E."/>
            <person name="Lapidus A."/>
            <person name="Lucas S."/>
            <person name="Glavina Del Rio T."/>
            <person name="Nolan M."/>
            <person name="Tice H."/>
            <person name="Copeland A."/>
            <person name="Cheng J.F."/>
            <person name="Chen F."/>
            <person name="Bruce D."/>
            <person name="Goodwin L."/>
            <person name="Pitluck S."/>
            <person name="Mavromatis K."/>
            <person name="Pati A."/>
            <person name="Mikhailova N."/>
            <person name="Chen A."/>
            <person name="Palaniappan K."/>
            <person name="Land M."/>
            <person name="Hauser L."/>
            <person name="Chang Y.J."/>
            <person name="Jeffries C.D."/>
            <person name="Detter J.C."/>
            <person name="Brettin T."/>
            <person name="Rohde M."/>
            <person name="Goker M."/>
            <person name="Bristow J."/>
            <person name="Markowitz V."/>
            <person name="Eisen J.A."/>
            <person name="Hugenholtz P."/>
            <person name="Kyrpides N.C."/>
            <person name="Klenk H.P."/>
        </authorList>
    </citation>
    <scope>NUCLEOTIDE SEQUENCE [LARGE SCALE GENOMIC DNA]</scope>
    <source>
        <strain evidence="3">DSM 14365 / CIP 107738 / JCM 11303 / AJ 13395 / SMP-2</strain>
    </source>
</reference>
<protein>
    <submittedName>
        <fullName evidence="2">Uncharacterized protein</fullName>
    </submittedName>
</protein>
<dbReference type="STRING" id="502025.Hoch_0302"/>
<dbReference type="Proteomes" id="UP000001880">
    <property type="component" value="Chromosome"/>
</dbReference>
<feature type="transmembrane region" description="Helical" evidence="1">
    <location>
        <begin position="178"/>
        <end position="201"/>
    </location>
</feature>
<evidence type="ECO:0000313" key="2">
    <source>
        <dbReference type="EMBL" id="ACY12943.1"/>
    </source>
</evidence>
<dbReference type="HOGENOM" id="CLU_1076739_0_0_7"/>
<evidence type="ECO:0000256" key="1">
    <source>
        <dbReference type="SAM" id="Phobius"/>
    </source>
</evidence>
<feature type="transmembrane region" description="Helical" evidence="1">
    <location>
        <begin position="20"/>
        <end position="41"/>
    </location>
</feature>
<feature type="transmembrane region" description="Helical" evidence="1">
    <location>
        <begin position="61"/>
        <end position="87"/>
    </location>
</feature>
<keyword evidence="1" id="KW-0812">Transmembrane</keyword>
<feature type="transmembrane region" description="Helical" evidence="1">
    <location>
        <begin position="225"/>
        <end position="245"/>
    </location>
</feature>
<accession>D0LIR4</accession>
<name>D0LIR4_HALO1</name>
<dbReference type="KEGG" id="hoh:Hoch_0302"/>
<keyword evidence="1" id="KW-1133">Transmembrane helix</keyword>
<sequence>MIRLLLIDYRRGLGERKVKLLAIMYLYAVIAMPLVLAQPPAHVRQAIGLWLDTADPFATFLFAWIDLAMNKIVAFAPVVLAGGILLHERDTGQLAIFAAKPLSLERYFLVRALSACAIMLTLHLGANALGAVLFGFTVEGFAVLPFAAAMLPHLCVALCTTALAAAIAMLTRRRSLSLALGMLTLFSLVGVALFGLINPAWRTAALFNPLSLGVEGLRFLDHADMFPVLAACAALLGWTALLLALGTRLARRLEVVPS</sequence>
<keyword evidence="1" id="KW-0472">Membrane</keyword>
<proteinExistence type="predicted"/>
<dbReference type="OrthoDB" id="5525162at2"/>
<dbReference type="EMBL" id="CP001804">
    <property type="protein sequence ID" value="ACY12943.1"/>
    <property type="molecule type" value="Genomic_DNA"/>
</dbReference>
<dbReference type="RefSeq" id="WP_012825570.1">
    <property type="nucleotide sequence ID" value="NC_013440.1"/>
</dbReference>